<keyword evidence="3" id="KW-1185">Reference proteome</keyword>
<reference evidence="2" key="2">
    <citation type="submission" date="2024-08" db="UniProtKB">
        <authorList>
            <consortium name="EnsemblMetazoa"/>
        </authorList>
    </citation>
    <scope>IDENTIFICATION</scope>
</reference>
<reference evidence="3" key="1">
    <citation type="journal article" date="2013" name="Genome Biol.">
        <title>Draft genome of the mountain pine beetle, Dendroctonus ponderosae Hopkins, a major forest pest.</title>
        <authorList>
            <person name="Keeling C.I."/>
            <person name="Yuen M.M."/>
            <person name="Liao N.Y."/>
            <person name="Docking T.R."/>
            <person name="Chan S.K."/>
            <person name="Taylor G.A."/>
            <person name="Palmquist D.L."/>
            <person name="Jackman S.D."/>
            <person name="Nguyen A."/>
            <person name="Li M."/>
            <person name="Henderson H."/>
            <person name="Janes J.K."/>
            <person name="Zhao Y."/>
            <person name="Pandoh P."/>
            <person name="Moore R."/>
            <person name="Sperling F.A."/>
            <person name="Huber D.P."/>
            <person name="Birol I."/>
            <person name="Jones S.J."/>
            <person name="Bohlmann J."/>
        </authorList>
    </citation>
    <scope>NUCLEOTIDE SEQUENCE</scope>
</reference>
<dbReference type="Proteomes" id="UP000019118">
    <property type="component" value="Unassembled WGS sequence"/>
</dbReference>
<dbReference type="AlphaFoldDB" id="A0AAR5QFN1"/>
<organism evidence="2 3">
    <name type="scientific">Dendroctonus ponderosae</name>
    <name type="common">Mountain pine beetle</name>
    <dbReference type="NCBI Taxonomy" id="77166"/>
    <lineage>
        <taxon>Eukaryota</taxon>
        <taxon>Metazoa</taxon>
        <taxon>Ecdysozoa</taxon>
        <taxon>Arthropoda</taxon>
        <taxon>Hexapoda</taxon>
        <taxon>Insecta</taxon>
        <taxon>Pterygota</taxon>
        <taxon>Neoptera</taxon>
        <taxon>Endopterygota</taxon>
        <taxon>Coleoptera</taxon>
        <taxon>Polyphaga</taxon>
        <taxon>Cucujiformia</taxon>
        <taxon>Curculionidae</taxon>
        <taxon>Scolytinae</taxon>
        <taxon>Dendroctonus</taxon>
    </lineage>
</organism>
<proteinExistence type="predicted"/>
<name>A0AAR5QFN1_DENPD</name>
<accession>A0AAR5QFN1</accession>
<protein>
    <submittedName>
        <fullName evidence="2">Uncharacterized protein</fullName>
    </submittedName>
</protein>
<dbReference type="EnsemblMetazoa" id="XM_019916471.1">
    <property type="protein sequence ID" value="XP_019772030.1"/>
    <property type="gene ID" value="LOC109545659"/>
</dbReference>
<evidence type="ECO:0000256" key="1">
    <source>
        <dbReference type="SAM" id="MobiDB-lite"/>
    </source>
</evidence>
<evidence type="ECO:0000313" key="2">
    <source>
        <dbReference type="EnsemblMetazoa" id="XP_019772030.1"/>
    </source>
</evidence>
<sequence>MQNSQLKIVYNDDCVDLRGGLNPTKRMMLELEPRSAQEARNDRAFYRIVNSALKKLAKTYHSNTQTNPRWKPRNFRWAGWDQVQVGAADRNEKAPEVQEPIVQQSSDSTVIPFGLRLSDKLYTVFCSSGRGDVASQLAPSKNTFTMAKPTRADNQERSKGKTLIKDKSLE</sequence>
<feature type="region of interest" description="Disordered" evidence="1">
    <location>
        <begin position="142"/>
        <end position="170"/>
    </location>
</feature>
<evidence type="ECO:0000313" key="3">
    <source>
        <dbReference type="Proteomes" id="UP000019118"/>
    </source>
</evidence>
<feature type="compositionally biased region" description="Basic and acidic residues" evidence="1">
    <location>
        <begin position="150"/>
        <end position="170"/>
    </location>
</feature>